<dbReference type="AlphaFoldDB" id="A0AAD6GFM6"/>
<proteinExistence type="predicted"/>
<keyword evidence="2" id="KW-0812">Transmembrane</keyword>
<dbReference type="PANTHER" id="PTHR38794">
    <property type="entry name" value="INTEGRAL MEMBRANE PROTEIN"/>
    <property type="match status" value="1"/>
</dbReference>
<feature type="transmembrane region" description="Helical" evidence="2">
    <location>
        <begin position="207"/>
        <end position="229"/>
    </location>
</feature>
<evidence type="ECO:0000256" key="2">
    <source>
        <dbReference type="SAM" id="Phobius"/>
    </source>
</evidence>
<keyword evidence="2" id="KW-1133">Transmembrane helix</keyword>
<name>A0AAD6GFM6_9EURO</name>
<feature type="transmembrane region" description="Helical" evidence="2">
    <location>
        <begin position="132"/>
        <end position="152"/>
    </location>
</feature>
<organism evidence="4 5">
    <name type="scientific">Penicillium frequentans</name>
    <dbReference type="NCBI Taxonomy" id="3151616"/>
    <lineage>
        <taxon>Eukaryota</taxon>
        <taxon>Fungi</taxon>
        <taxon>Dikarya</taxon>
        <taxon>Ascomycota</taxon>
        <taxon>Pezizomycotina</taxon>
        <taxon>Eurotiomycetes</taxon>
        <taxon>Eurotiomycetidae</taxon>
        <taxon>Eurotiales</taxon>
        <taxon>Aspergillaceae</taxon>
        <taxon>Penicillium</taxon>
    </lineage>
</organism>
<dbReference type="Pfam" id="PF20684">
    <property type="entry name" value="Fung_rhodopsin"/>
    <property type="match status" value="1"/>
</dbReference>
<evidence type="ECO:0000259" key="3">
    <source>
        <dbReference type="Pfam" id="PF20684"/>
    </source>
</evidence>
<feature type="domain" description="Rhodopsin" evidence="3">
    <location>
        <begin position="55"/>
        <end position="270"/>
    </location>
</feature>
<accession>A0AAD6GFM6</accession>
<feature type="transmembrane region" description="Helical" evidence="2">
    <location>
        <begin position="18"/>
        <end position="39"/>
    </location>
</feature>
<feature type="compositionally biased region" description="Polar residues" evidence="1">
    <location>
        <begin position="338"/>
        <end position="361"/>
    </location>
</feature>
<dbReference type="EMBL" id="JAQIZZ010000005">
    <property type="protein sequence ID" value="KAJ5540978.1"/>
    <property type="molecule type" value="Genomic_DNA"/>
</dbReference>
<keyword evidence="5" id="KW-1185">Reference proteome</keyword>
<feature type="transmembrane region" description="Helical" evidence="2">
    <location>
        <begin position="172"/>
        <end position="195"/>
    </location>
</feature>
<evidence type="ECO:0000256" key="1">
    <source>
        <dbReference type="SAM" id="MobiDB-lite"/>
    </source>
</evidence>
<protein>
    <recommendedName>
        <fullName evidence="3">Rhodopsin domain-containing protein</fullName>
    </recommendedName>
</protein>
<feature type="transmembrane region" description="Helical" evidence="2">
    <location>
        <begin position="249"/>
        <end position="270"/>
    </location>
</feature>
<dbReference type="PANTHER" id="PTHR38794:SF3">
    <property type="entry name" value="INTEGRAL MEMBRANE PROTEIN"/>
    <property type="match status" value="1"/>
</dbReference>
<feature type="transmembrane region" description="Helical" evidence="2">
    <location>
        <begin position="96"/>
        <end position="120"/>
    </location>
</feature>
<feature type="transmembrane region" description="Helical" evidence="2">
    <location>
        <begin position="51"/>
        <end position="70"/>
    </location>
</feature>
<sequence length="395" mass="43232">MTDQKNAFEAISSDNRGAIITLTSVSLLIVAIIFVLAKLGSVVYFKQRRTAVNTPIWVALVFAIVQVVVLQKAVDHGLGKHQNRLSESDIQAWSKFAFAAHILFIFVLALSKMSTILLVWKLTPSQSLRRSCAVTAGIVGGWSVFAVMSIAFQCGMPYPWLYSPNRCAGEGALFYPIAVFNILTEVILVIQPFMMMRNVQMAWDKRVKILCSFSSRIIIVGLGIAHLALIPSFVHSTDVSWDIVNWETVGQAMMLTTIVIACVPTLYHIFAGLHSGLTTTQIPDGIGLELPQTKSSGYINQSSSGASQSHTRLHSRGWLKKNGRSMFDGWGGEIGVTTEVSSGQDRNQTVGGRQSSSSEGTESTRHLTQESQGKGGVLRTVDVTVEVEEHHHDQL</sequence>
<dbReference type="Proteomes" id="UP001220324">
    <property type="component" value="Unassembled WGS sequence"/>
</dbReference>
<reference evidence="4 5" key="1">
    <citation type="journal article" date="2023" name="IMA Fungus">
        <title>Comparative genomic study of the Penicillium genus elucidates a diverse pangenome and 15 lateral gene transfer events.</title>
        <authorList>
            <person name="Petersen C."/>
            <person name="Sorensen T."/>
            <person name="Nielsen M.R."/>
            <person name="Sondergaard T.E."/>
            <person name="Sorensen J.L."/>
            <person name="Fitzpatrick D.A."/>
            <person name="Frisvad J.C."/>
            <person name="Nielsen K.L."/>
        </authorList>
    </citation>
    <scope>NUCLEOTIDE SEQUENCE [LARGE SCALE GENOMIC DNA]</scope>
    <source>
        <strain evidence="4 5">IBT 35679</strain>
    </source>
</reference>
<keyword evidence="2" id="KW-0472">Membrane</keyword>
<dbReference type="InterPro" id="IPR049326">
    <property type="entry name" value="Rhodopsin_dom_fungi"/>
</dbReference>
<evidence type="ECO:0000313" key="4">
    <source>
        <dbReference type="EMBL" id="KAJ5540978.1"/>
    </source>
</evidence>
<feature type="region of interest" description="Disordered" evidence="1">
    <location>
        <begin position="335"/>
        <end position="378"/>
    </location>
</feature>
<gene>
    <name evidence="4" type="ORF">N7494_006054</name>
</gene>
<evidence type="ECO:0000313" key="5">
    <source>
        <dbReference type="Proteomes" id="UP001220324"/>
    </source>
</evidence>
<comment type="caution">
    <text evidence="4">The sequence shown here is derived from an EMBL/GenBank/DDBJ whole genome shotgun (WGS) entry which is preliminary data.</text>
</comment>